<evidence type="ECO:0000256" key="1">
    <source>
        <dbReference type="SAM" id="Phobius"/>
    </source>
</evidence>
<organism evidence="2 3">
    <name type="scientific">Caerostris darwini</name>
    <dbReference type="NCBI Taxonomy" id="1538125"/>
    <lineage>
        <taxon>Eukaryota</taxon>
        <taxon>Metazoa</taxon>
        <taxon>Ecdysozoa</taxon>
        <taxon>Arthropoda</taxon>
        <taxon>Chelicerata</taxon>
        <taxon>Arachnida</taxon>
        <taxon>Araneae</taxon>
        <taxon>Araneomorphae</taxon>
        <taxon>Entelegynae</taxon>
        <taxon>Araneoidea</taxon>
        <taxon>Araneidae</taxon>
        <taxon>Caerostris</taxon>
    </lineage>
</organism>
<protein>
    <submittedName>
        <fullName evidence="2">Uncharacterized protein</fullName>
    </submittedName>
</protein>
<sequence>MSVQFIEDHEYYYLVNGIKSAFANDEQRVYNGRFGAYNLIICFTLNLAIWIFNLERNACFKVLGFFLNLLMFYYFIWVCVQIMDFALTRDPRADATLETLKFVFTMFCPEEYCPAVNFTSYESPF</sequence>
<keyword evidence="1" id="KW-0812">Transmembrane</keyword>
<comment type="caution">
    <text evidence="2">The sequence shown here is derived from an EMBL/GenBank/DDBJ whole genome shotgun (WGS) entry which is preliminary data.</text>
</comment>
<dbReference type="EMBL" id="BPLQ01014490">
    <property type="protein sequence ID" value="GIY80291.1"/>
    <property type="molecule type" value="Genomic_DNA"/>
</dbReference>
<accession>A0AAV4WCQ2</accession>
<gene>
    <name evidence="2" type="ORF">CDAR_19481</name>
</gene>
<name>A0AAV4WCQ2_9ARAC</name>
<evidence type="ECO:0000313" key="3">
    <source>
        <dbReference type="Proteomes" id="UP001054837"/>
    </source>
</evidence>
<feature type="transmembrane region" description="Helical" evidence="1">
    <location>
        <begin position="65"/>
        <end position="87"/>
    </location>
</feature>
<proteinExistence type="predicted"/>
<dbReference type="Proteomes" id="UP001054837">
    <property type="component" value="Unassembled WGS sequence"/>
</dbReference>
<dbReference type="AlphaFoldDB" id="A0AAV4WCQ2"/>
<feature type="transmembrane region" description="Helical" evidence="1">
    <location>
        <begin position="34"/>
        <end position="53"/>
    </location>
</feature>
<reference evidence="2 3" key="1">
    <citation type="submission" date="2021-06" db="EMBL/GenBank/DDBJ databases">
        <title>Caerostris darwini draft genome.</title>
        <authorList>
            <person name="Kono N."/>
            <person name="Arakawa K."/>
        </authorList>
    </citation>
    <scope>NUCLEOTIDE SEQUENCE [LARGE SCALE GENOMIC DNA]</scope>
</reference>
<evidence type="ECO:0000313" key="2">
    <source>
        <dbReference type="EMBL" id="GIY80291.1"/>
    </source>
</evidence>
<keyword evidence="1" id="KW-1133">Transmembrane helix</keyword>
<keyword evidence="1" id="KW-0472">Membrane</keyword>
<keyword evidence="3" id="KW-1185">Reference proteome</keyword>